<dbReference type="InterPro" id="IPR036390">
    <property type="entry name" value="WH_DNA-bd_sf"/>
</dbReference>
<dbReference type="GO" id="GO:0003700">
    <property type="term" value="F:DNA-binding transcription factor activity"/>
    <property type="evidence" value="ECO:0007669"/>
    <property type="project" value="InterPro"/>
</dbReference>
<keyword evidence="3" id="KW-1185">Reference proteome</keyword>
<accession>A0A3N6YYU5</accession>
<dbReference type="SUPFAM" id="SSF46785">
    <property type="entry name" value="Winged helix' DNA-binding domain"/>
    <property type="match status" value="1"/>
</dbReference>
<dbReference type="CDD" id="cd00090">
    <property type="entry name" value="HTH_ARSR"/>
    <property type="match status" value="1"/>
</dbReference>
<dbReference type="RefSeq" id="WP_124237224.1">
    <property type="nucleotide sequence ID" value="NZ_JBHUFI010000013.1"/>
</dbReference>
<dbReference type="AlphaFoldDB" id="A0A3N6YYU5"/>
<dbReference type="Pfam" id="PF12840">
    <property type="entry name" value="HTH_20"/>
    <property type="match status" value="1"/>
</dbReference>
<dbReference type="EMBL" id="RQJX01000015">
    <property type="protein sequence ID" value="RQN02961.1"/>
    <property type="molecule type" value="Genomic_DNA"/>
</dbReference>
<reference evidence="2 3" key="1">
    <citation type="submission" date="2018-11" db="EMBL/GenBank/DDBJ databases">
        <authorList>
            <person name="Li F."/>
        </authorList>
    </citation>
    <scope>NUCLEOTIDE SEQUENCE [LARGE SCALE GENOMIC DNA]</scope>
    <source>
        <strain evidence="2 3">YS17T</strain>
    </source>
</reference>
<dbReference type="SMART" id="SM00418">
    <property type="entry name" value="HTH_ARSR"/>
    <property type="match status" value="1"/>
</dbReference>
<sequence length="161" mass="17046">MSIEERLARLEERVAALEETPVPSGLSAGDFWVLEGLRPAAQGNEGVVVWAGVVETGAGPVEWQMGRPVADLIDPGHLDDFAERLAALGHPVRLALVLAVVRGTTKVTDLAEQLELASTGQIYHHIKALTAAGWLRQAARGHVTVPAERVVPLLVAVGVSS</sequence>
<dbReference type="InterPro" id="IPR011991">
    <property type="entry name" value="ArsR-like_HTH"/>
</dbReference>
<dbReference type="InterPro" id="IPR001845">
    <property type="entry name" value="HTH_ArsR_DNA-bd_dom"/>
</dbReference>
<dbReference type="OrthoDB" id="3730926at2"/>
<gene>
    <name evidence="2" type="ORF">EHW97_11020</name>
</gene>
<dbReference type="InterPro" id="IPR036388">
    <property type="entry name" value="WH-like_DNA-bd_sf"/>
</dbReference>
<name>A0A3N6YYU5_9ACTN</name>
<protein>
    <submittedName>
        <fullName evidence="2">ArsR family transcriptional regulator</fullName>
    </submittedName>
</protein>
<feature type="domain" description="HTH arsR-type" evidence="1">
    <location>
        <begin position="83"/>
        <end position="156"/>
    </location>
</feature>
<organism evidence="2 3">
    <name type="scientific">Aeromicrobium camelliae</name>
    <dbReference type="NCBI Taxonomy" id="1538144"/>
    <lineage>
        <taxon>Bacteria</taxon>
        <taxon>Bacillati</taxon>
        <taxon>Actinomycetota</taxon>
        <taxon>Actinomycetes</taxon>
        <taxon>Propionibacteriales</taxon>
        <taxon>Nocardioidaceae</taxon>
        <taxon>Aeromicrobium</taxon>
    </lineage>
</organism>
<evidence type="ECO:0000313" key="2">
    <source>
        <dbReference type="EMBL" id="RQN02961.1"/>
    </source>
</evidence>
<dbReference type="Gene3D" id="1.10.10.10">
    <property type="entry name" value="Winged helix-like DNA-binding domain superfamily/Winged helix DNA-binding domain"/>
    <property type="match status" value="1"/>
</dbReference>
<proteinExistence type="predicted"/>
<comment type="caution">
    <text evidence="2">The sequence shown here is derived from an EMBL/GenBank/DDBJ whole genome shotgun (WGS) entry which is preliminary data.</text>
</comment>
<evidence type="ECO:0000313" key="3">
    <source>
        <dbReference type="Proteomes" id="UP000275225"/>
    </source>
</evidence>
<evidence type="ECO:0000259" key="1">
    <source>
        <dbReference type="SMART" id="SM00418"/>
    </source>
</evidence>
<dbReference type="Proteomes" id="UP000275225">
    <property type="component" value="Unassembled WGS sequence"/>
</dbReference>